<dbReference type="GO" id="GO:0006820">
    <property type="term" value="P:monoatomic anion transport"/>
    <property type="evidence" value="ECO:0007669"/>
    <property type="project" value="InterPro"/>
</dbReference>
<dbReference type="GO" id="GO:0005452">
    <property type="term" value="F:solute:inorganic anion antiporter activity"/>
    <property type="evidence" value="ECO:0007669"/>
    <property type="project" value="InterPro"/>
</dbReference>
<dbReference type="GO" id="GO:0050801">
    <property type="term" value="P:monoatomic ion homeostasis"/>
    <property type="evidence" value="ECO:0007669"/>
    <property type="project" value="TreeGrafter"/>
</dbReference>
<evidence type="ECO:0000313" key="2">
    <source>
        <dbReference type="Proteomes" id="UP000822688"/>
    </source>
</evidence>
<dbReference type="InterPro" id="IPR003020">
    <property type="entry name" value="HCO3_transpt_euk"/>
</dbReference>
<protein>
    <submittedName>
        <fullName evidence="1">Uncharacterized protein</fullName>
    </submittedName>
</protein>
<comment type="caution">
    <text evidence="1">The sequence shown here is derived from an EMBL/GenBank/DDBJ whole genome shotgun (WGS) entry which is preliminary data.</text>
</comment>
<sequence>MSGIRSDVKACFACYKEDWIGGLSSGYSFFLNLSPPVCRMIHALTAYIFFAPALPVIAFGEQLERDTYEVITATLSADINIHSYLWNSAIDYWRPTSPHCGSV</sequence>
<proteinExistence type="predicted"/>
<dbReference type="EMBL" id="CM026425">
    <property type="protein sequence ID" value="KAG0576975.1"/>
    <property type="molecule type" value="Genomic_DNA"/>
</dbReference>
<organism evidence="1 2">
    <name type="scientific">Ceratodon purpureus</name>
    <name type="common">Fire moss</name>
    <name type="synonym">Dicranum purpureum</name>
    <dbReference type="NCBI Taxonomy" id="3225"/>
    <lineage>
        <taxon>Eukaryota</taxon>
        <taxon>Viridiplantae</taxon>
        <taxon>Streptophyta</taxon>
        <taxon>Embryophyta</taxon>
        <taxon>Bryophyta</taxon>
        <taxon>Bryophytina</taxon>
        <taxon>Bryopsida</taxon>
        <taxon>Dicranidae</taxon>
        <taxon>Pseudoditrichales</taxon>
        <taxon>Ditrichaceae</taxon>
        <taxon>Ceratodon</taxon>
    </lineage>
</organism>
<gene>
    <name evidence="1" type="ORF">KC19_5G122600</name>
</gene>
<accession>A0A8T0I224</accession>
<dbReference type="PANTHER" id="PTHR11453:SF82">
    <property type="entry name" value="BORON TRANSPORTER 1"/>
    <property type="match status" value="1"/>
</dbReference>
<name>A0A8T0I224_CERPU</name>
<evidence type="ECO:0000313" key="1">
    <source>
        <dbReference type="EMBL" id="KAG0576975.1"/>
    </source>
</evidence>
<dbReference type="PANTHER" id="PTHR11453">
    <property type="entry name" value="ANION EXCHANGE PROTEIN"/>
    <property type="match status" value="1"/>
</dbReference>
<reference evidence="1" key="1">
    <citation type="submission" date="2020-06" db="EMBL/GenBank/DDBJ databases">
        <title>WGS assembly of Ceratodon purpureus strain R40.</title>
        <authorList>
            <person name="Carey S.B."/>
            <person name="Jenkins J."/>
            <person name="Shu S."/>
            <person name="Lovell J.T."/>
            <person name="Sreedasyam A."/>
            <person name="Maumus F."/>
            <person name="Tiley G.P."/>
            <person name="Fernandez-Pozo N."/>
            <person name="Barry K."/>
            <person name="Chen C."/>
            <person name="Wang M."/>
            <person name="Lipzen A."/>
            <person name="Daum C."/>
            <person name="Saski C.A."/>
            <person name="Payton A.C."/>
            <person name="Mcbreen J.C."/>
            <person name="Conrad R.E."/>
            <person name="Kollar L.M."/>
            <person name="Olsson S."/>
            <person name="Huttunen S."/>
            <person name="Landis J.B."/>
            <person name="Wickett N.J."/>
            <person name="Johnson M.G."/>
            <person name="Rensing S.A."/>
            <person name="Grimwood J."/>
            <person name="Schmutz J."/>
            <person name="Mcdaniel S.F."/>
        </authorList>
    </citation>
    <scope>NUCLEOTIDE SEQUENCE</scope>
    <source>
        <strain evidence="1">R40</strain>
    </source>
</reference>
<dbReference type="Proteomes" id="UP000822688">
    <property type="component" value="Chromosome 5"/>
</dbReference>
<dbReference type="GO" id="GO:0005886">
    <property type="term" value="C:plasma membrane"/>
    <property type="evidence" value="ECO:0007669"/>
    <property type="project" value="TreeGrafter"/>
</dbReference>
<keyword evidence="2" id="KW-1185">Reference proteome</keyword>
<dbReference type="AlphaFoldDB" id="A0A8T0I224"/>